<keyword evidence="5 6" id="KW-0472">Membrane</keyword>
<comment type="subcellular location">
    <subcellularLocation>
        <location evidence="1">Membrane</location>
        <topology evidence="1">Multi-pass membrane protein</topology>
    </subcellularLocation>
</comment>
<feature type="transmembrane region" description="Helical" evidence="6">
    <location>
        <begin position="54"/>
        <end position="77"/>
    </location>
</feature>
<comment type="caution">
    <text evidence="7">The sequence shown here is derived from an EMBL/GenBank/DDBJ whole genome shotgun (WGS) entry which is preliminary data.</text>
</comment>
<name>A0A2W5LR99_9GAMM</name>
<dbReference type="InterPro" id="IPR006696">
    <property type="entry name" value="DUF423"/>
</dbReference>
<evidence type="ECO:0000256" key="5">
    <source>
        <dbReference type="ARBA" id="ARBA00023136"/>
    </source>
</evidence>
<dbReference type="EMBL" id="QFPO01000024">
    <property type="protein sequence ID" value="PZQ09817.1"/>
    <property type="molecule type" value="Genomic_DNA"/>
</dbReference>
<dbReference type="AlphaFoldDB" id="A0A2W5LR99"/>
<dbReference type="GO" id="GO:0016020">
    <property type="term" value="C:membrane"/>
    <property type="evidence" value="ECO:0007669"/>
    <property type="project" value="UniProtKB-SubCell"/>
</dbReference>
<evidence type="ECO:0000256" key="4">
    <source>
        <dbReference type="ARBA" id="ARBA00022989"/>
    </source>
</evidence>
<evidence type="ECO:0000313" key="8">
    <source>
        <dbReference type="Proteomes" id="UP000249046"/>
    </source>
</evidence>
<evidence type="ECO:0000256" key="2">
    <source>
        <dbReference type="ARBA" id="ARBA00009694"/>
    </source>
</evidence>
<keyword evidence="3 6" id="KW-0812">Transmembrane</keyword>
<evidence type="ECO:0000256" key="3">
    <source>
        <dbReference type="ARBA" id="ARBA00022692"/>
    </source>
</evidence>
<reference evidence="7 8" key="1">
    <citation type="submission" date="2017-08" db="EMBL/GenBank/DDBJ databases">
        <title>Infants hospitalized years apart are colonized by the same room-sourced microbial strains.</title>
        <authorList>
            <person name="Brooks B."/>
            <person name="Olm M.R."/>
            <person name="Firek B.A."/>
            <person name="Baker R."/>
            <person name="Thomas B.C."/>
            <person name="Morowitz M.J."/>
            <person name="Banfield J.F."/>
        </authorList>
    </citation>
    <scope>NUCLEOTIDE SEQUENCE [LARGE SCALE GENOMIC DNA]</scope>
    <source>
        <strain evidence="7">S2_005_003_R2_42</strain>
    </source>
</reference>
<dbReference type="PANTHER" id="PTHR43461">
    <property type="entry name" value="TRANSMEMBRANE PROTEIN 256"/>
    <property type="match status" value="1"/>
</dbReference>
<organism evidence="7 8">
    <name type="scientific">Rhodanobacter denitrificans</name>
    <dbReference type="NCBI Taxonomy" id="666685"/>
    <lineage>
        <taxon>Bacteria</taxon>
        <taxon>Pseudomonadati</taxon>
        <taxon>Pseudomonadota</taxon>
        <taxon>Gammaproteobacteria</taxon>
        <taxon>Lysobacterales</taxon>
        <taxon>Rhodanobacteraceae</taxon>
        <taxon>Rhodanobacter</taxon>
    </lineage>
</organism>
<dbReference type="Pfam" id="PF04241">
    <property type="entry name" value="DUF423"/>
    <property type="match status" value="1"/>
</dbReference>
<keyword evidence="4 6" id="KW-1133">Transmembrane helix</keyword>
<accession>A0A2W5LR99</accession>
<feature type="transmembrane region" description="Helical" evidence="6">
    <location>
        <begin position="83"/>
        <end position="104"/>
    </location>
</feature>
<evidence type="ECO:0000256" key="1">
    <source>
        <dbReference type="ARBA" id="ARBA00004141"/>
    </source>
</evidence>
<evidence type="ECO:0000313" key="7">
    <source>
        <dbReference type="EMBL" id="PZQ09817.1"/>
    </source>
</evidence>
<dbReference type="PANTHER" id="PTHR43461:SF1">
    <property type="entry name" value="TRANSMEMBRANE PROTEIN 256"/>
    <property type="match status" value="1"/>
</dbReference>
<proteinExistence type="inferred from homology"/>
<dbReference type="Proteomes" id="UP000249046">
    <property type="component" value="Unassembled WGS sequence"/>
</dbReference>
<protein>
    <submittedName>
        <fullName evidence="7">DUF423 domain-containing protein</fullName>
    </submittedName>
</protein>
<comment type="similarity">
    <text evidence="2">Belongs to the UPF0382 family.</text>
</comment>
<evidence type="ECO:0000256" key="6">
    <source>
        <dbReference type="SAM" id="Phobius"/>
    </source>
</evidence>
<sequence>MIAGAFGAHALKATLAADRIALWQTAVDYQIWHALALLALAALAPGLDARPVRLAGLLFASGIVLFSGSLYLLALGAPRPLGLLTPFGGLALIGGWLALGWAGLRRSPPP</sequence>
<gene>
    <name evidence="7" type="ORF">DI564_17180</name>
</gene>
<feature type="transmembrane region" description="Helical" evidence="6">
    <location>
        <begin position="26"/>
        <end position="47"/>
    </location>
</feature>